<dbReference type="AlphaFoldDB" id="A0A3P9PM72"/>
<evidence type="ECO:0000256" key="2">
    <source>
        <dbReference type="ARBA" id="ARBA00046280"/>
    </source>
</evidence>
<comment type="similarity">
    <text evidence="1">Belongs to the synaptobrevin family.</text>
</comment>
<sequence length="110" mass="12345">MSSADVQFHQVLIAIEEGKSRLEQTQEEVEQVKDIMLDNMKKADERSGKLNDLEQQAEDLLEKGKVFEKKASKLKQQKKMSNKKMKIIFISIGVVAGLVVLGLIIFAVIG</sequence>
<evidence type="ECO:0000313" key="8">
    <source>
        <dbReference type="Proteomes" id="UP000242638"/>
    </source>
</evidence>
<reference evidence="7" key="3">
    <citation type="submission" date="2025-09" db="UniProtKB">
        <authorList>
            <consortium name="Ensembl"/>
        </authorList>
    </citation>
    <scope>IDENTIFICATION</scope>
    <source>
        <strain evidence="7">Guanapo</strain>
    </source>
</reference>
<dbReference type="GO" id="GO:0016192">
    <property type="term" value="P:vesicle-mediated transport"/>
    <property type="evidence" value="ECO:0007669"/>
    <property type="project" value="InterPro"/>
</dbReference>
<dbReference type="Pfam" id="PF00957">
    <property type="entry name" value="Synaptobrevin"/>
    <property type="match status" value="1"/>
</dbReference>
<dbReference type="PANTHER" id="PTHR45701">
    <property type="entry name" value="SYNAPTOBREVIN FAMILY MEMBER"/>
    <property type="match status" value="1"/>
</dbReference>
<keyword evidence="3 4" id="KW-0175">Coiled coil</keyword>
<evidence type="ECO:0000256" key="3">
    <source>
        <dbReference type="PROSITE-ProRule" id="PRU00290"/>
    </source>
</evidence>
<comment type="subcellular location">
    <subcellularLocation>
        <location evidence="2">Endomembrane system</location>
        <topology evidence="2">Single-pass type IV membrane protein</topology>
    </subcellularLocation>
</comment>
<dbReference type="SUPFAM" id="SSF58038">
    <property type="entry name" value="SNARE fusion complex"/>
    <property type="match status" value="1"/>
</dbReference>
<organism evidence="7 8">
    <name type="scientific">Poecilia reticulata</name>
    <name type="common">Guppy</name>
    <name type="synonym">Acanthophacelus reticulatus</name>
    <dbReference type="NCBI Taxonomy" id="8081"/>
    <lineage>
        <taxon>Eukaryota</taxon>
        <taxon>Metazoa</taxon>
        <taxon>Chordata</taxon>
        <taxon>Craniata</taxon>
        <taxon>Vertebrata</taxon>
        <taxon>Euteleostomi</taxon>
        <taxon>Actinopterygii</taxon>
        <taxon>Neopterygii</taxon>
        <taxon>Teleostei</taxon>
        <taxon>Neoteleostei</taxon>
        <taxon>Acanthomorphata</taxon>
        <taxon>Ovalentaria</taxon>
        <taxon>Atherinomorphae</taxon>
        <taxon>Cyprinodontiformes</taxon>
        <taxon>Poeciliidae</taxon>
        <taxon>Poeciliinae</taxon>
        <taxon>Poecilia</taxon>
    </lineage>
</organism>
<dbReference type="PRINTS" id="PR00219">
    <property type="entry name" value="SYNAPTOBREVN"/>
</dbReference>
<keyword evidence="5" id="KW-0812">Transmembrane</keyword>
<reference evidence="7" key="2">
    <citation type="submission" date="2025-08" db="UniProtKB">
        <authorList>
            <consortium name="Ensembl"/>
        </authorList>
    </citation>
    <scope>IDENTIFICATION</scope>
    <source>
        <strain evidence="7">Guanapo</strain>
    </source>
</reference>
<dbReference type="InterPro" id="IPR001388">
    <property type="entry name" value="Synaptobrevin-like"/>
</dbReference>
<accession>A0A3P9PM72</accession>
<dbReference type="Gene3D" id="1.20.5.110">
    <property type="match status" value="1"/>
</dbReference>
<reference evidence="8" key="1">
    <citation type="submission" date="2013-11" db="EMBL/GenBank/DDBJ databases">
        <title>The genomic landscape of the Guanapo guppy.</title>
        <authorList>
            <person name="Kuenstner A."/>
            <person name="Dreyer C."/>
        </authorList>
    </citation>
    <scope>NUCLEOTIDE SEQUENCE</scope>
    <source>
        <strain evidence="8">Guanapo</strain>
    </source>
</reference>
<evidence type="ECO:0000256" key="5">
    <source>
        <dbReference type="SAM" id="Phobius"/>
    </source>
</evidence>
<dbReference type="InterPro" id="IPR042855">
    <property type="entry name" value="V_SNARE_CC"/>
</dbReference>
<evidence type="ECO:0000256" key="4">
    <source>
        <dbReference type="SAM" id="Coils"/>
    </source>
</evidence>
<dbReference type="GO" id="GO:0012505">
    <property type="term" value="C:endomembrane system"/>
    <property type="evidence" value="ECO:0007669"/>
    <property type="project" value="UniProtKB-SubCell"/>
</dbReference>
<dbReference type="OMA" id="VRCRIYL"/>
<dbReference type="PROSITE" id="PS50892">
    <property type="entry name" value="V_SNARE"/>
    <property type="match status" value="1"/>
</dbReference>
<dbReference type="GO" id="GO:0016020">
    <property type="term" value="C:membrane"/>
    <property type="evidence" value="ECO:0007669"/>
    <property type="project" value="InterPro"/>
</dbReference>
<name>A0A3P9PM72_POERE</name>
<dbReference type="GeneTree" id="ENSGT00940000170695"/>
<feature type="transmembrane region" description="Helical" evidence="5">
    <location>
        <begin position="87"/>
        <end position="109"/>
    </location>
</feature>
<evidence type="ECO:0000313" key="7">
    <source>
        <dbReference type="Ensembl" id="ENSPREP00000022850.1"/>
    </source>
</evidence>
<protein>
    <recommendedName>
        <fullName evidence="6">V-SNARE coiled-coil homology domain-containing protein</fullName>
    </recommendedName>
</protein>
<keyword evidence="5" id="KW-0472">Membrane</keyword>
<evidence type="ECO:0000256" key="1">
    <source>
        <dbReference type="ARBA" id="ARBA00008025"/>
    </source>
</evidence>
<dbReference type="InterPro" id="IPR016444">
    <property type="entry name" value="Synaptobrevin/VAMP"/>
</dbReference>
<dbReference type="Bgee" id="ENSPREG00000015425">
    <property type="expression patterns" value="Expressed in caudal fin and 1 other cell type or tissue"/>
</dbReference>
<dbReference type="Ensembl" id="ENSPRET00000023087.1">
    <property type="protein sequence ID" value="ENSPREP00000022850.1"/>
    <property type="gene ID" value="ENSPREG00000015425.1"/>
</dbReference>
<feature type="coiled-coil region" evidence="4">
    <location>
        <begin position="15"/>
        <end position="77"/>
    </location>
</feature>
<keyword evidence="5" id="KW-1133">Transmembrane helix</keyword>
<dbReference type="STRING" id="8081.ENSPREP00000022850"/>
<evidence type="ECO:0000259" key="6">
    <source>
        <dbReference type="PROSITE" id="PS50892"/>
    </source>
</evidence>
<feature type="domain" description="V-SNARE coiled-coil homology" evidence="6">
    <location>
        <begin position="21"/>
        <end position="81"/>
    </location>
</feature>
<dbReference type="Proteomes" id="UP000242638">
    <property type="component" value="Unassembled WGS sequence"/>
</dbReference>
<proteinExistence type="inferred from homology"/>
<keyword evidence="8" id="KW-1185">Reference proteome</keyword>